<dbReference type="eggNOG" id="COG0438">
    <property type="taxonomic scope" value="Bacteria"/>
</dbReference>
<accession>E8WWV9</accession>
<dbReference type="Pfam" id="PF00534">
    <property type="entry name" value="Glycos_transf_1"/>
    <property type="match status" value="1"/>
</dbReference>
<evidence type="ECO:0000259" key="1">
    <source>
        <dbReference type="Pfam" id="PF00534"/>
    </source>
</evidence>
<evidence type="ECO:0000313" key="3">
    <source>
        <dbReference type="Proteomes" id="UP000000343"/>
    </source>
</evidence>
<keyword evidence="2" id="KW-0808">Transferase</keyword>
<dbReference type="GO" id="GO:0016757">
    <property type="term" value="F:glycosyltransferase activity"/>
    <property type="evidence" value="ECO:0007669"/>
    <property type="project" value="InterPro"/>
</dbReference>
<dbReference type="KEGG" id="acm:AciX9_0365"/>
<dbReference type="EMBL" id="CP002480">
    <property type="protein sequence ID" value="ADW67437.1"/>
    <property type="molecule type" value="Genomic_DNA"/>
</dbReference>
<evidence type="ECO:0000313" key="2">
    <source>
        <dbReference type="EMBL" id="ADW67437.1"/>
    </source>
</evidence>
<dbReference type="Proteomes" id="UP000000343">
    <property type="component" value="Chromosome"/>
</dbReference>
<dbReference type="RefSeq" id="WP_013578765.1">
    <property type="nucleotide sequence ID" value="NC_015064.1"/>
</dbReference>
<protein>
    <submittedName>
        <fullName evidence="2">Glycosyl transferase group 1</fullName>
    </submittedName>
</protein>
<dbReference type="SUPFAM" id="SSF53756">
    <property type="entry name" value="UDP-Glycosyltransferase/glycogen phosphorylase"/>
    <property type="match status" value="1"/>
</dbReference>
<dbReference type="PaxDb" id="1198114-AciX9_0365"/>
<proteinExistence type="predicted"/>
<dbReference type="InterPro" id="IPR001296">
    <property type="entry name" value="Glyco_trans_1"/>
</dbReference>
<dbReference type="PANTHER" id="PTHR12526">
    <property type="entry name" value="GLYCOSYLTRANSFERASE"/>
    <property type="match status" value="1"/>
</dbReference>
<dbReference type="Gene3D" id="3.40.50.2000">
    <property type="entry name" value="Glycogen Phosphorylase B"/>
    <property type="match status" value="1"/>
</dbReference>
<organism evidence="3">
    <name type="scientific">Granulicella tundricola (strain ATCC BAA-1859 / DSM 23138 / MP5ACTX9)</name>
    <dbReference type="NCBI Taxonomy" id="1198114"/>
    <lineage>
        <taxon>Bacteria</taxon>
        <taxon>Pseudomonadati</taxon>
        <taxon>Acidobacteriota</taxon>
        <taxon>Terriglobia</taxon>
        <taxon>Terriglobales</taxon>
        <taxon>Acidobacteriaceae</taxon>
        <taxon>Granulicella</taxon>
    </lineage>
</organism>
<dbReference type="OrthoDB" id="503550at2"/>
<dbReference type="HOGENOM" id="CLU_595599_0_0_0"/>
<dbReference type="AlphaFoldDB" id="E8WWV9"/>
<sequence>MAEVQREGMYLVLPVPFRVVNGEYFVEAQAANGLDRWADHFERLVVAAPVIPEEMVARLSGFVWRSLSTLEHRTRVMVQALPWAYSPGTFLREMRRVRQMMAASIAGAEHLQFAIGGLVGDWAAVAALEARKQKRKYAIHTDRVEHELIRKTAKGASLMRRLRVMVEAPLMERYHRWVIEGCSLGLWHGDDCYRAYAPWCDESHLVHDVHTKANDLIGAVELVQKLEDLEREGALRVVYAGRLDPMKAPLEWVSAIGAARDGGVELEAVWYGEGAMLDDARRESVRVGLERVIRFGGFVADRAAMLEHLRGAHALVFTHVTPESPRILIEALVSGTPILGYANAYAKNLLAGKGGGELVEVHDTGGLGALIAEMARDRTRLRRLTLEAAANGRRFTDEAVFAERSKLVKRFA</sequence>
<reference evidence="3" key="1">
    <citation type="submission" date="2011-01" db="EMBL/GenBank/DDBJ databases">
        <title>Complete sequence of chromosome of Acidobacterium sp. MP5ACTX9.</title>
        <authorList>
            <consortium name="US DOE Joint Genome Institute"/>
            <person name="Lucas S."/>
            <person name="Copeland A."/>
            <person name="Lapidus A."/>
            <person name="Cheng J.-F."/>
            <person name="Goodwin L."/>
            <person name="Pitluck S."/>
            <person name="Teshima H."/>
            <person name="Detter J.C."/>
            <person name="Han C."/>
            <person name="Tapia R."/>
            <person name="Land M."/>
            <person name="Hauser L."/>
            <person name="Kyrpides N."/>
            <person name="Ivanova N."/>
            <person name="Ovchinnikova G."/>
            <person name="Pagani I."/>
            <person name="Rawat S.R."/>
            <person name="Mannisto M."/>
            <person name="Haggblom M.M."/>
            <person name="Woyke T."/>
        </authorList>
    </citation>
    <scope>NUCLEOTIDE SEQUENCE [LARGE SCALE GENOMIC DNA]</scope>
    <source>
        <strain evidence="3">MP5ACTX9</strain>
    </source>
</reference>
<feature type="domain" description="Glycosyl transferase family 1" evidence="1">
    <location>
        <begin position="231"/>
        <end position="384"/>
    </location>
</feature>
<gene>
    <name evidence="2" type="ordered locus">AciX9_0365</name>
</gene>
<dbReference type="STRING" id="1198114.AciX9_0365"/>
<name>E8WWV9_GRATM</name>
<keyword evidence="3" id="KW-1185">Reference proteome</keyword>